<dbReference type="OrthoDB" id="2974248at2"/>
<dbReference type="RefSeq" id="WP_010746238.1">
    <property type="nucleotide sequence ID" value="NZ_ASWF01000003.1"/>
</dbReference>
<dbReference type="eggNOG" id="ENOG5033E3B">
    <property type="taxonomic scope" value="Bacteria"/>
</dbReference>
<dbReference type="AlphaFoldDB" id="R2RJL8"/>
<dbReference type="EMBL" id="AJAL01000015">
    <property type="protein sequence ID" value="EOH76189.1"/>
    <property type="molecule type" value="Genomic_DNA"/>
</dbReference>
<organism evidence="1 3">
    <name type="scientific">Enterococcus raffinosus ATCC 49464</name>
    <dbReference type="NCBI Taxonomy" id="1158602"/>
    <lineage>
        <taxon>Bacteria</taxon>
        <taxon>Bacillati</taxon>
        <taxon>Bacillota</taxon>
        <taxon>Bacilli</taxon>
        <taxon>Lactobacillales</taxon>
        <taxon>Enterococcaceae</taxon>
        <taxon>Enterococcus</taxon>
    </lineage>
</organism>
<protein>
    <submittedName>
        <fullName evidence="1">Uncharacterized protein</fullName>
    </submittedName>
</protein>
<reference evidence="1 3" key="1">
    <citation type="submission" date="2013-02" db="EMBL/GenBank/DDBJ databases">
        <title>The Genome Sequence of Enterococcus raffinosus ATCC_49464.</title>
        <authorList>
            <consortium name="The Broad Institute Genome Sequencing Platform"/>
            <consortium name="The Broad Institute Genome Sequencing Center for Infectious Disease"/>
            <person name="Earl A.M."/>
            <person name="Gilmore M.S."/>
            <person name="Lebreton F."/>
            <person name="Walker B."/>
            <person name="Young S.K."/>
            <person name="Zeng Q."/>
            <person name="Gargeya S."/>
            <person name="Fitzgerald M."/>
            <person name="Haas B."/>
            <person name="Abouelleil A."/>
            <person name="Alvarado L."/>
            <person name="Arachchi H.M."/>
            <person name="Berlin A.M."/>
            <person name="Chapman S.B."/>
            <person name="Dewar J."/>
            <person name="Goldberg J."/>
            <person name="Griggs A."/>
            <person name="Gujja S."/>
            <person name="Hansen M."/>
            <person name="Howarth C."/>
            <person name="Imamovic A."/>
            <person name="Larimer J."/>
            <person name="McCowan C."/>
            <person name="Murphy C."/>
            <person name="Neiman D."/>
            <person name="Pearson M."/>
            <person name="Priest M."/>
            <person name="Roberts A."/>
            <person name="Saif S."/>
            <person name="Shea T."/>
            <person name="Sisk P."/>
            <person name="Sykes S."/>
            <person name="Wortman J."/>
            <person name="Nusbaum C."/>
            <person name="Birren B."/>
        </authorList>
    </citation>
    <scope>NUCLEOTIDE SEQUENCE [LARGE SCALE GENOMIC DNA]</scope>
    <source>
        <strain evidence="1 3">ATCC 49464</strain>
    </source>
</reference>
<dbReference type="PATRIC" id="fig|1158602.3.peg.3037"/>
<dbReference type="HOGENOM" id="CLU_2233789_0_0_9"/>
<proteinExistence type="predicted"/>
<evidence type="ECO:0000313" key="2">
    <source>
        <dbReference type="EMBL" id="EOT76156.1"/>
    </source>
</evidence>
<accession>R2RJL8</accession>
<sequence length="114" mass="13079">MKTQSEIQMENVTELLNLIKKNPDLPIVLMVDSEVVASDEHTTWLGSFGRAEIDYVWDNGKRIYFKTYDFEELVQNVLDEIPAEVDDEIADKTATDAVEKYEWVKSIVVQIGLP</sequence>
<name>R2RJL8_9ENTE</name>
<evidence type="ECO:0000313" key="4">
    <source>
        <dbReference type="Proteomes" id="UP000014158"/>
    </source>
</evidence>
<gene>
    <name evidence="2" type="ORF">I590_02981</name>
    <name evidence="1" type="ORF">UAK_03038</name>
</gene>
<keyword evidence="4" id="KW-1185">Reference proteome</keyword>
<evidence type="ECO:0000313" key="3">
    <source>
        <dbReference type="Proteomes" id="UP000013877"/>
    </source>
</evidence>
<dbReference type="EMBL" id="ASWF01000003">
    <property type="protein sequence ID" value="EOT76156.1"/>
    <property type="molecule type" value="Genomic_DNA"/>
</dbReference>
<dbReference type="Proteomes" id="UP000014158">
    <property type="component" value="Unassembled WGS sequence"/>
</dbReference>
<evidence type="ECO:0000313" key="1">
    <source>
        <dbReference type="EMBL" id="EOH76189.1"/>
    </source>
</evidence>
<reference evidence="2 4" key="2">
    <citation type="submission" date="2013-03" db="EMBL/GenBank/DDBJ databases">
        <title>The Genome Sequence of Enterococcus raffinosus ATCC_49464 (PacBio/Illumina hybrid assembly).</title>
        <authorList>
            <consortium name="The Broad Institute Genomics Platform"/>
            <consortium name="The Broad Institute Genome Sequencing Center for Infectious Disease"/>
            <person name="Earl A."/>
            <person name="Russ C."/>
            <person name="Gilmore M."/>
            <person name="Surin D."/>
            <person name="Walker B."/>
            <person name="Young S."/>
            <person name="Zeng Q."/>
            <person name="Gargeya S."/>
            <person name="Fitzgerald M."/>
            <person name="Haas B."/>
            <person name="Abouelleil A."/>
            <person name="Allen A.W."/>
            <person name="Alvarado L."/>
            <person name="Arachchi H.M."/>
            <person name="Berlin A.M."/>
            <person name="Chapman S.B."/>
            <person name="Gainer-Dewar J."/>
            <person name="Goldberg J."/>
            <person name="Griggs A."/>
            <person name="Gujja S."/>
            <person name="Hansen M."/>
            <person name="Howarth C."/>
            <person name="Imamovic A."/>
            <person name="Ireland A."/>
            <person name="Larimer J."/>
            <person name="McCowan C."/>
            <person name="Murphy C."/>
            <person name="Pearson M."/>
            <person name="Poon T.W."/>
            <person name="Priest M."/>
            <person name="Roberts A."/>
            <person name="Saif S."/>
            <person name="Shea T."/>
            <person name="Sisk P."/>
            <person name="Sykes S."/>
            <person name="Wortman J."/>
            <person name="Nusbaum C."/>
            <person name="Birren B."/>
        </authorList>
    </citation>
    <scope>NUCLEOTIDE SEQUENCE [LARGE SCALE GENOMIC DNA]</scope>
    <source>
        <strain evidence="2 4">ATCC 49464</strain>
    </source>
</reference>
<comment type="caution">
    <text evidence="1">The sequence shown here is derived from an EMBL/GenBank/DDBJ whole genome shotgun (WGS) entry which is preliminary data.</text>
</comment>
<dbReference type="Proteomes" id="UP000013877">
    <property type="component" value="Unassembled WGS sequence"/>
</dbReference>